<dbReference type="GO" id="GO:0005886">
    <property type="term" value="C:plasma membrane"/>
    <property type="evidence" value="ECO:0007669"/>
    <property type="project" value="UniProtKB-SubCell"/>
</dbReference>
<dbReference type="OrthoDB" id="9807065at2"/>
<comment type="similarity">
    <text evidence="2 8">Belongs to the binding-protein-dependent transport system permease family. CysTW subfamily.</text>
</comment>
<evidence type="ECO:0000256" key="5">
    <source>
        <dbReference type="ARBA" id="ARBA00022692"/>
    </source>
</evidence>
<evidence type="ECO:0000256" key="2">
    <source>
        <dbReference type="ARBA" id="ARBA00007069"/>
    </source>
</evidence>
<keyword evidence="5 8" id="KW-0812">Transmembrane</keyword>
<feature type="transmembrane region" description="Helical" evidence="8">
    <location>
        <begin position="153"/>
        <end position="176"/>
    </location>
</feature>
<dbReference type="EMBL" id="FNNC01000004">
    <property type="protein sequence ID" value="SDW67555.1"/>
    <property type="molecule type" value="Genomic_DNA"/>
</dbReference>
<evidence type="ECO:0000256" key="3">
    <source>
        <dbReference type="ARBA" id="ARBA00022448"/>
    </source>
</evidence>
<sequence length="299" mass="32515">MKFADTTVSNERYEENTQRLSKRHIWNKAFKGICFGAMAFSILMLIVLLIRILTQGIGFLSWDLIVNFASRNAEDAGMLAALAGTIWLMVVAAPLSFVLGVGTAVYMEEYAPVNRFTKLLQTNISNLAGVPSVVFGLLGLTIFNRLLGLGASVLAGGLTLSLLVLPIIVVASREAINAVPTDVKQASYAMGATKWQTIFRIVIPTSLPGILTGTILALSRAIGETAPILVIGALTYVASTPSDLFSNFTAMPVQIYDWTGRPQEEFQNIAAAGIIIILLMLFFMNSIAVFIRTKFQKRF</sequence>
<feature type="domain" description="ABC transmembrane type-1" evidence="9">
    <location>
        <begin position="82"/>
        <end position="287"/>
    </location>
</feature>
<reference evidence="10 11" key="1">
    <citation type="submission" date="2016-10" db="EMBL/GenBank/DDBJ databases">
        <authorList>
            <person name="de Groot N.N."/>
        </authorList>
    </citation>
    <scope>NUCLEOTIDE SEQUENCE [LARGE SCALE GENOMIC DNA]</scope>
    <source>
        <strain evidence="10 11">DSM 23126</strain>
    </source>
</reference>
<dbReference type="PANTHER" id="PTHR43470:SF5">
    <property type="entry name" value="PHOSPHATE TRANSPORT SYSTEM PERMEASE PROTEIN PSTA"/>
    <property type="match status" value="1"/>
</dbReference>
<evidence type="ECO:0000256" key="8">
    <source>
        <dbReference type="RuleBase" id="RU363043"/>
    </source>
</evidence>
<dbReference type="SUPFAM" id="SSF161098">
    <property type="entry name" value="MetI-like"/>
    <property type="match status" value="1"/>
</dbReference>
<name>A0A1H2VGP7_9BACI</name>
<dbReference type="AlphaFoldDB" id="A0A1H2VGP7"/>
<proteinExistence type="inferred from homology"/>
<accession>A0A1H2VGP7</accession>
<dbReference type="STRING" id="1122204.SAMN05421781_2082"/>
<organism evidence="10 11">
    <name type="scientific">Marinococcus luteus</name>
    <dbReference type="NCBI Taxonomy" id="1122204"/>
    <lineage>
        <taxon>Bacteria</taxon>
        <taxon>Bacillati</taxon>
        <taxon>Bacillota</taxon>
        <taxon>Bacilli</taxon>
        <taxon>Bacillales</taxon>
        <taxon>Bacillaceae</taxon>
        <taxon>Marinococcus</taxon>
    </lineage>
</organism>
<dbReference type="PROSITE" id="PS50928">
    <property type="entry name" value="ABC_TM1"/>
    <property type="match status" value="1"/>
</dbReference>
<dbReference type="Pfam" id="PF00528">
    <property type="entry name" value="BPD_transp_1"/>
    <property type="match status" value="1"/>
</dbReference>
<dbReference type="Gene3D" id="1.10.3720.10">
    <property type="entry name" value="MetI-like"/>
    <property type="match status" value="1"/>
</dbReference>
<dbReference type="RefSeq" id="WP_091614663.1">
    <property type="nucleotide sequence ID" value="NZ_FNNC01000004.1"/>
</dbReference>
<feature type="transmembrane region" description="Helical" evidence="8">
    <location>
        <begin position="86"/>
        <end position="106"/>
    </location>
</feature>
<protein>
    <recommendedName>
        <fullName evidence="8">Phosphate transport system permease protein PstA</fullName>
    </recommendedName>
</protein>
<feature type="transmembrane region" description="Helical" evidence="8">
    <location>
        <begin position="197"/>
        <end position="218"/>
    </location>
</feature>
<dbReference type="InterPro" id="IPR035906">
    <property type="entry name" value="MetI-like_sf"/>
</dbReference>
<dbReference type="NCBIfam" id="TIGR00974">
    <property type="entry name" value="3a0107s02c"/>
    <property type="match status" value="1"/>
</dbReference>
<evidence type="ECO:0000259" key="9">
    <source>
        <dbReference type="PROSITE" id="PS50928"/>
    </source>
</evidence>
<feature type="transmembrane region" description="Helical" evidence="8">
    <location>
        <begin position="269"/>
        <end position="291"/>
    </location>
</feature>
<keyword evidence="7 8" id="KW-0472">Membrane</keyword>
<evidence type="ECO:0000256" key="4">
    <source>
        <dbReference type="ARBA" id="ARBA00022475"/>
    </source>
</evidence>
<keyword evidence="11" id="KW-1185">Reference proteome</keyword>
<evidence type="ECO:0000256" key="1">
    <source>
        <dbReference type="ARBA" id="ARBA00004651"/>
    </source>
</evidence>
<keyword evidence="4 8" id="KW-1003">Cell membrane</keyword>
<dbReference type="InterPro" id="IPR005672">
    <property type="entry name" value="Phosphate_PstA"/>
</dbReference>
<keyword evidence="3" id="KW-0813">Transport</keyword>
<evidence type="ECO:0000256" key="6">
    <source>
        <dbReference type="ARBA" id="ARBA00022989"/>
    </source>
</evidence>
<gene>
    <name evidence="10" type="ORF">SAMN05421781_2082</name>
</gene>
<dbReference type="PANTHER" id="PTHR43470">
    <property type="entry name" value="PHOSPHATE TRANSPORT SYSTEM PERMEASE PROTEIN PSTA-RELATED"/>
    <property type="match status" value="1"/>
</dbReference>
<dbReference type="GO" id="GO:0005315">
    <property type="term" value="F:phosphate transmembrane transporter activity"/>
    <property type="evidence" value="ECO:0007669"/>
    <property type="project" value="InterPro"/>
</dbReference>
<evidence type="ECO:0000313" key="10">
    <source>
        <dbReference type="EMBL" id="SDW67555.1"/>
    </source>
</evidence>
<comment type="subcellular location">
    <subcellularLocation>
        <location evidence="1 8">Cell membrane</location>
        <topology evidence="1 8">Multi-pass membrane protein</topology>
    </subcellularLocation>
</comment>
<dbReference type="Proteomes" id="UP000199488">
    <property type="component" value="Unassembled WGS sequence"/>
</dbReference>
<dbReference type="CDD" id="cd06261">
    <property type="entry name" value="TM_PBP2"/>
    <property type="match status" value="1"/>
</dbReference>
<keyword evidence="6 8" id="KW-1133">Transmembrane helix</keyword>
<evidence type="ECO:0000313" key="11">
    <source>
        <dbReference type="Proteomes" id="UP000199488"/>
    </source>
</evidence>
<feature type="transmembrane region" description="Helical" evidence="8">
    <location>
        <begin position="29"/>
        <end position="53"/>
    </location>
</feature>
<feature type="transmembrane region" description="Helical" evidence="8">
    <location>
        <begin position="127"/>
        <end position="147"/>
    </location>
</feature>
<evidence type="ECO:0000256" key="7">
    <source>
        <dbReference type="ARBA" id="ARBA00023136"/>
    </source>
</evidence>
<dbReference type="GO" id="GO:0035435">
    <property type="term" value="P:phosphate ion transmembrane transport"/>
    <property type="evidence" value="ECO:0007669"/>
    <property type="project" value="InterPro"/>
</dbReference>
<dbReference type="InterPro" id="IPR000515">
    <property type="entry name" value="MetI-like"/>
</dbReference>